<evidence type="ECO:0000313" key="1">
    <source>
        <dbReference type="EMBL" id="NNU76606.1"/>
    </source>
</evidence>
<dbReference type="NCBIfam" id="TIGR03976">
    <property type="entry name" value="chp_LLNDYxLRE"/>
    <property type="match status" value="1"/>
</dbReference>
<reference evidence="1 2" key="1">
    <citation type="submission" date="2020-05" db="EMBL/GenBank/DDBJ databases">
        <title>Complete genome of Clostridium estertheticum subspecies estertheticum, isolated from Vacuum packed lamb meat from New Zealand imported to Switzerland.</title>
        <authorList>
            <person name="Wambui J."/>
            <person name="Stevens M.J.A."/>
            <person name="Stephan R."/>
        </authorList>
    </citation>
    <scope>NUCLEOTIDE SEQUENCE [LARGE SCALE GENOMIC DNA]</scope>
    <source>
        <strain evidence="1 2">CEST001</strain>
    </source>
</reference>
<organism evidence="1 2">
    <name type="scientific">Clostridium estertheticum</name>
    <dbReference type="NCBI Taxonomy" id="238834"/>
    <lineage>
        <taxon>Bacteria</taxon>
        <taxon>Bacillati</taxon>
        <taxon>Bacillota</taxon>
        <taxon>Clostridia</taxon>
        <taxon>Eubacteriales</taxon>
        <taxon>Clostridiaceae</taxon>
        <taxon>Clostridium</taxon>
    </lineage>
</organism>
<dbReference type="AlphaFoldDB" id="A0A7Y3WSY7"/>
<dbReference type="EMBL" id="JABEYB010000008">
    <property type="protein sequence ID" value="NNU76606.1"/>
    <property type="molecule type" value="Genomic_DNA"/>
</dbReference>
<gene>
    <name evidence="1" type="primary">hxsD</name>
    <name evidence="1" type="ORF">HLQ16_11745</name>
</gene>
<protein>
    <submittedName>
        <fullName evidence="1">His-Xaa-Ser system protein HxsD</fullName>
    </submittedName>
</protein>
<dbReference type="Proteomes" id="UP000531659">
    <property type="component" value="Unassembled WGS sequence"/>
</dbReference>
<sequence>MNIEYKYHPNKAIFNLNSKIYELSCIMKAAYNFIDEFYVFFDYESEDTIRVDFKSKQTRTSKEVEIIIGEFCNELLNQSIRYKVSKETKNVRELILGRALYDTCIEDKEDKINNLESYNNKELNFSEVDYLNIGTNWLDKHGDGDN</sequence>
<proteinExistence type="predicted"/>
<evidence type="ECO:0000313" key="2">
    <source>
        <dbReference type="Proteomes" id="UP000531659"/>
    </source>
</evidence>
<comment type="caution">
    <text evidence="1">The sequence shown here is derived from an EMBL/GenBank/DDBJ whole genome shotgun (WGS) entry which is preliminary data.</text>
</comment>
<name>A0A7Y3WSY7_9CLOT</name>
<accession>A0A7Y3WSY7</accession>
<dbReference type="RefSeq" id="WP_171297297.1">
    <property type="nucleotide sequence ID" value="NZ_CP087098.1"/>
</dbReference>
<dbReference type="InterPro" id="IPR023974">
    <property type="entry name" value="HxsD"/>
</dbReference>